<gene>
    <name evidence="6" type="ORF">SAMN05216571_10868</name>
</gene>
<dbReference type="RefSeq" id="WP_092526135.1">
    <property type="nucleotide sequence ID" value="NZ_FNCI01000008.1"/>
</dbReference>
<evidence type="ECO:0000313" key="6">
    <source>
        <dbReference type="EMBL" id="SDG28317.1"/>
    </source>
</evidence>
<dbReference type="InterPro" id="IPR006145">
    <property type="entry name" value="PsdUridine_synth_RsuA/RluA"/>
</dbReference>
<proteinExistence type="inferred from homology"/>
<reference evidence="6 7" key="1">
    <citation type="submission" date="2016-10" db="EMBL/GenBank/DDBJ databases">
        <authorList>
            <person name="de Groot N.N."/>
        </authorList>
    </citation>
    <scope>NUCLEOTIDE SEQUENCE [LARGE SCALE GENOMIC DNA]</scope>
    <source>
        <strain evidence="6 7">BH539</strain>
    </source>
</reference>
<keyword evidence="7" id="KW-1185">Reference proteome</keyword>
<evidence type="ECO:0000256" key="1">
    <source>
        <dbReference type="ARBA" id="ARBA00008348"/>
    </source>
</evidence>
<dbReference type="InterPro" id="IPR018496">
    <property type="entry name" value="PsdUridine_synth_RsuA/RluB_CS"/>
</dbReference>
<evidence type="ECO:0000256" key="2">
    <source>
        <dbReference type="ARBA" id="ARBA00023235"/>
    </source>
</evidence>
<dbReference type="GO" id="GO:0009982">
    <property type="term" value="F:pseudouridine synthase activity"/>
    <property type="evidence" value="ECO:0007669"/>
    <property type="project" value="InterPro"/>
</dbReference>
<evidence type="ECO:0000256" key="4">
    <source>
        <dbReference type="SAM" id="MobiDB-lite"/>
    </source>
</evidence>
<feature type="compositionally biased region" description="Basic and acidic residues" evidence="4">
    <location>
        <begin position="217"/>
        <end position="226"/>
    </location>
</feature>
<dbReference type="PANTHER" id="PTHR47683">
    <property type="entry name" value="PSEUDOURIDINE SYNTHASE FAMILY PROTEIN-RELATED"/>
    <property type="match status" value="1"/>
</dbReference>
<name>A0A1G7SZ26_9GAMM</name>
<organism evidence="6 7">
    <name type="scientific">Onishia taeanensis</name>
    <dbReference type="NCBI Taxonomy" id="284577"/>
    <lineage>
        <taxon>Bacteria</taxon>
        <taxon>Pseudomonadati</taxon>
        <taxon>Pseudomonadota</taxon>
        <taxon>Gammaproteobacteria</taxon>
        <taxon>Oceanospirillales</taxon>
        <taxon>Halomonadaceae</taxon>
        <taxon>Onishia</taxon>
    </lineage>
</organism>
<sequence length="245" mass="27368">MSSVYLLHKPFRMLSQFTDRGAGEAEQRATLADIIKVPNIYPAGRLDYDSEGLMLLSDDGELIHRIAHPKHKQPKTYWVQVEGEPDEAALEALRKGVTLNDGPTRPAKVRRLDAPPVGPRVPPVRERRHIPTRWLELTISEGRNRQVRRMTAEVGYPTLRLIRVAIGAWRLDGLAPGEWRKQTLHAPAKPQRAASNGRGGKSKATGGKKLGKPLSKSLDKNVDKHPDKRHSKAKGRKPNTPRGSR</sequence>
<accession>A0A1G7SZ26</accession>
<evidence type="ECO:0000256" key="3">
    <source>
        <dbReference type="RuleBase" id="RU003887"/>
    </source>
</evidence>
<dbReference type="AlphaFoldDB" id="A0A1G7SZ26"/>
<protein>
    <recommendedName>
        <fullName evidence="3">Pseudouridine synthase</fullName>
        <ecNumber evidence="3">5.4.99.-</ecNumber>
    </recommendedName>
</protein>
<dbReference type="GO" id="GO:0001522">
    <property type="term" value="P:pseudouridine synthesis"/>
    <property type="evidence" value="ECO:0007669"/>
    <property type="project" value="InterPro"/>
</dbReference>
<dbReference type="InterPro" id="IPR020094">
    <property type="entry name" value="TruA/RsuA/RluB/E/F_N"/>
</dbReference>
<dbReference type="GO" id="GO:0006364">
    <property type="term" value="P:rRNA processing"/>
    <property type="evidence" value="ECO:0007669"/>
    <property type="project" value="UniProtKB-ARBA"/>
</dbReference>
<dbReference type="Gene3D" id="3.30.70.580">
    <property type="entry name" value="Pseudouridine synthase I, catalytic domain, N-terminal subdomain"/>
    <property type="match status" value="1"/>
</dbReference>
<feature type="compositionally biased region" description="Basic residues" evidence="4">
    <location>
        <begin position="227"/>
        <end position="245"/>
    </location>
</feature>
<dbReference type="InterPro" id="IPR020103">
    <property type="entry name" value="PsdUridine_synth_cat_dom_sf"/>
</dbReference>
<evidence type="ECO:0000259" key="5">
    <source>
        <dbReference type="Pfam" id="PF00849"/>
    </source>
</evidence>
<dbReference type="OrthoDB" id="9807213at2"/>
<dbReference type="EMBL" id="FNCI01000008">
    <property type="protein sequence ID" value="SDG28317.1"/>
    <property type="molecule type" value="Genomic_DNA"/>
</dbReference>
<dbReference type="Gene3D" id="3.30.70.1560">
    <property type="entry name" value="Alpha-L RNA-binding motif"/>
    <property type="match status" value="1"/>
</dbReference>
<dbReference type="STRING" id="284577.SAMN05216571_10868"/>
<dbReference type="EC" id="5.4.99.-" evidence="3"/>
<feature type="domain" description="Pseudouridine synthase RsuA/RluA-like" evidence="5">
    <location>
        <begin position="4"/>
        <end position="152"/>
    </location>
</feature>
<dbReference type="InterPro" id="IPR050343">
    <property type="entry name" value="RsuA_PseudoU_synthase"/>
</dbReference>
<dbReference type="NCBIfam" id="TIGR00093">
    <property type="entry name" value="pseudouridine synthase"/>
    <property type="match status" value="1"/>
</dbReference>
<comment type="similarity">
    <text evidence="1 3">Belongs to the pseudouridine synthase RsuA family.</text>
</comment>
<dbReference type="Proteomes" id="UP000198641">
    <property type="component" value="Unassembled WGS sequence"/>
</dbReference>
<dbReference type="GO" id="GO:0140098">
    <property type="term" value="F:catalytic activity, acting on RNA"/>
    <property type="evidence" value="ECO:0007669"/>
    <property type="project" value="UniProtKB-ARBA"/>
</dbReference>
<dbReference type="SUPFAM" id="SSF55120">
    <property type="entry name" value="Pseudouridine synthase"/>
    <property type="match status" value="1"/>
</dbReference>
<keyword evidence="2 3" id="KW-0413">Isomerase</keyword>
<dbReference type="PROSITE" id="PS01149">
    <property type="entry name" value="PSI_RSU"/>
    <property type="match status" value="1"/>
</dbReference>
<dbReference type="PANTHER" id="PTHR47683:SF2">
    <property type="entry name" value="RNA-BINDING S4 DOMAIN-CONTAINING PROTEIN"/>
    <property type="match status" value="1"/>
</dbReference>
<dbReference type="Pfam" id="PF00849">
    <property type="entry name" value="PseudoU_synth_2"/>
    <property type="match status" value="1"/>
</dbReference>
<dbReference type="InterPro" id="IPR000748">
    <property type="entry name" value="PsdUridine_synth_RsuA/RluB/E/F"/>
</dbReference>
<evidence type="ECO:0000313" key="7">
    <source>
        <dbReference type="Proteomes" id="UP000198641"/>
    </source>
</evidence>
<feature type="region of interest" description="Disordered" evidence="4">
    <location>
        <begin position="181"/>
        <end position="245"/>
    </location>
</feature>
<dbReference type="InterPro" id="IPR042092">
    <property type="entry name" value="PsdUridine_s_RsuA/RluB/E/F_cat"/>
</dbReference>
<dbReference type="GO" id="GO:0003723">
    <property type="term" value="F:RNA binding"/>
    <property type="evidence" value="ECO:0007669"/>
    <property type="project" value="InterPro"/>
</dbReference>